<dbReference type="InterPro" id="IPR029044">
    <property type="entry name" value="Nucleotide-diphossugar_trans"/>
</dbReference>
<evidence type="ECO:0000256" key="5">
    <source>
        <dbReference type="ARBA" id="ARBA00022692"/>
    </source>
</evidence>
<dbReference type="OMA" id="WFITTER"/>
<dbReference type="Pfam" id="PF11051">
    <property type="entry name" value="Mannosyl_trans3"/>
    <property type="match status" value="1"/>
</dbReference>
<dbReference type="GO" id="GO:0006493">
    <property type="term" value="P:protein O-linked glycosylation"/>
    <property type="evidence" value="ECO:0007669"/>
    <property type="project" value="TreeGrafter"/>
</dbReference>
<organism evidence="10 11">
    <name type="scientific">Globisporangium ultimum (strain ATCC 200006 / CBS 805.95 / DAOM BR144)</name>
    <name type="common">Pythium ultimum</name>
    <dbReference type="NCBI Taxonomy" id="431595"/>
    <lineage>
        <taxon>Eukaryota</taxon>
        <taxon>Sar</taxon>
        <taxon>Stramenopiles</taxon>
        <taxon>Oomycota</taxon>
        <taxon>Peronosporomycetes</taxon>
        <taxon>Pythiales</taxon>
        <taxon>Pythiaceae</taxon>
        <taxon>Globisporangium</taxon>
    </lineage>
</organism>
<dbReference type="SUPFAM" id="SSF53448">
    <property type="entry name" value="Nucleotide-diphospho-sugar transferases"/>
    <property type="match status" value="1"/>
</dbReference>
<reference evidence="10" key="3">
    <citation type="submission" date="2015-02" db="UniProtKB">
        <authorList>
            <consortium name="EnsemblProtists"/>
        </authorList>
    </citation>
    <scope>IDENTIFICATION</scope>
    <source>
        <strain evidence="10">DAOM BR144</strain>
    </source>
</reference>
<dbReference type="VEuPathDB" id="FungiDB:PYU1_G004622"/>
<name>K3WI41_GLOUD</name>
<dbReference type="STRING" id="431595.K3WI41"/>
<keyword evidence="8" id="KW-0472">Membrane</keyword>
<evidence type="ECO:0000256" key="7">
    <source>
        <dbReference type="ARBA" id="ARBA00022989"/>
    </source>
</evidence>
<comment type="subcellular location">
    <subcellularLocation>
        <location evidence="1">Membrane</location>
        <topology evidence="1">Single-pass type II membrane protein</topology>
    </subcellularLocation>
</comment>
<proteinExistence type="inferred from homology"/>
<dbReference type="PANTHER" id="PTHR31392:SF1">
    <property type="entry name" value="ALPHA-1,3-MANNOSYLTRANSFERASE MNN1-RELATED"/>
    <property type="match status" value="1"/>
</dbReference>
<dbReference type="GO" id="GO:0016020">
    <property type="term" value="C:membrane"/>
    <property type="evidence" value="ECO:0007669"/>
    <property type="project" value="UniProtKB-SubCell"/>
</dbReference>
<accession>K3WI41</accession>
<evidence type="ECO:0000256" key="1">
    <source>
        <dbReference type="ARBA" id="ARBA00004606"/>
    </source>
</evidence>
<evidence type="ECO:0000256" key="6">
    <source>
        <dbReference type="ARBA" id="ARBA00022968"/>
    </source>
</evidence>
<keyword evidence="11" id="KW-1185">Reference proteome</keyword>
<dbReference type="GO" id="GO:0000033">
    <property type="term" value="F:alpha-1,3-mannosyltransferase activity"/>
    <property type="evidence" value="ECO:0007669"/>
    <property type="project" value="TreeGrafter"/>
</dbReference>
<dbReference type="EnsemblProtists" id="PYU1_T004633">
    <property type="protein sequence ID" value="PYU1_T004633"/>
    <property type="gene ID" value="PYU1_G004622"/>
</dbReference>
<evidence type="ECO:0008006" key="12">
    <source>
        <dbReference type="Google" id="ProtNLM"/>
    </source>
</evidence>
<keyword evidence="6" id="KW-0735">Signal-anchor</keyword>
<dbReference type="eggNOG" id="ENOG502RZ48">
    <property type="taxonomic scope" value="Eukaryota"/>
</dbReference>
<dbReference type="HOGENOM" id="CLU_030469_0_0_1"/>
<reference evidence="11" key="2">
    <citation type="submission" date="2010-04" db="EMBL/GenBank/DDBJ databases">
        <authorList>
            <person name="Buell R."/>
            <person name="Hamilton J."/>
            <person name="Hostetler J."/>
        </authorList>
    </citation>
    <scope>NUCLEOTIDE SEQUENCE [LARGE SCALE GENOMIC DNA]</scope>
    <source>
        <strain evidence="11">DAOM:BR144</strain>
    </source>
</reference>
<evidence type="ECO:0000313" key="11">
    <source>
        <dbReference type="Proteomes" id="UP000019132"/>
    </source>
</evidence>
<keyword evidence="5" id="KW-0812">Transmembrane</keyword>
<comment type="similarity">
    <text evidence="2">Belongs to the MNN1/MNT family.</text>
</comment>
<keyword evidence="7" id="KW-1133">Transmembrane helix</keyword>
<evidence type="ECO:0000256" key="2">
    <source>
        <dbReference type="ARBA" id="ARBA00009105"/>
    </source>
</evidence>
<evidence type="ECO:0000256" key="3">
    <source>
        <dbReference type="ARBA" id="ARBA00022676"/>
    </source>
</evidence>
<evidence type="ECO:0000313" key="10">
    <source>
        <dbReference type="EnsemblProtists" id="PYU1_T004633"/>
    </source>
</evidence>
<evidence type="ECO:0000256" key="9">
    <source>
        <dbReference type="ARBA" id="ARBA00023180"/>
    </source>
</evidence>
<keyword evidence="9" id="KW-0325">Glycoprotein</keyword>
<evidence type="ECO:0000256" key="8">
    <source>
        <dbReference type="ARBA" id="ARBA00023136"/>
    </source>
</evidence>
<dbReference type="Proteomes" id="UP000019132">
    <property type="component" value="Unassembled WGS sequence"/>
</dbReference>
<sequence length="370" mass="41863">MGLSLIRELRCLGNTELIQVYHCMPEEMSAASRDLLLRHDNRLEIIDVCSELVASQKMSMALAKKFKNWWVKPLAVYHTNVKEVILLDADAILLKDPAAVRNTSGYTSTGTTFFYDRVMGCRLYFNRRIRGAQYLQYLVKTFDYQAFNLSGPAPSSHLLNTYAYAEKTCHEQDSSMVAIDKVRAGKALDVLWWFITTERVRYEFSWGDKESFWLAYEFAQVPYAFSPWGVSVVSSSINRDVEKHPDTLCGSIAQYMPVFDAEPPELLYVNGKALLEPLPSSIAGHALADALRRTSANLLYNMNPTHVVPRQPRTEIKQQSGGRSFFGECMVGLGATPVPENFAARLLRRRMWFLAAATGVDRALQQCTPF</sequence>
<dbReference type="PANTHER" id="PTHR31392">
    <property type="entry name" value="ALPHA-1,3-MANNOSYLTRANSFERASE MNN1-RELATED"/>
    <property type="match status" value="1"/>
</dbReference>
<reference evidence="11" key="1">
    <citation type="journal article" date="2010" name="Genome Biol.">
        <title>Genome sequence of the necrotrophic plant pathogen Pythium ultimum reveals original pathogenicity mechanisms and effector repertoire.</title>
        <authorList>
            <person name="Levesque C.A."/>
            <person name="Brouwer H."/>
            <person name="Cano L."/>
            <person name="Hamilton J.P."/>
            <person name="Holt C."/>
            <person name="Huitema E."/>
            <person name="Raffaele S."/>
            <person name="Robideau G.P."/>
            <person name="Thines M."/>
            <person name="Win J."/>
            <person name="Zerillo M.M."/>
            <person name="Beakes G.W."/>
            <person name="Boore J.L."/>
            <person name="Busam D."/>
            <person name="Dumas B."/>
            <person name="Ferriera S."/>
            <person name="Fuerstenberg S.I."/>
            <person name="Gachon C.M."/>
            <person name="Gaulin E."/>
            <person name="Govers F."/>
            <person name="Grenville-Briggs L."/>
            <person name="Horner N."/>
            <person name="Hostetler J."/>
            <person name="Jiang R.H."/>
            <person name="Johnson J."/>
            <person name="Krajaejun T."/>
            <person name="Lin H."/>
            <person name="Meijer H.J."/>
            <person name="Moore B."/>
            <person name="Morris P."/>
            <person name="Phuntmart V."/>
            <person name="Puiu D."/>
            <person name="Shetty J."/>
            <person name="Stajich J.E."/>
            <person name="Tripathy S."/>
            <person name="Wawra S."/>
            <person name="van West P."/>
            <person name="Whitty B.R."/>
            <person name="Coutinho P.M."/>
            <person name="Henrissat B."/>
            <person name="Martin F."/>
            <person name="Thomas P.D."/>
            <person name="Tyler B.M."/>
            <person name="De Vries R.P."/>
            <person name="Kamoun S."/>
            <person name="Yandell M."/>
            <person name="Tisserat N."/>
            <person name="Buell C.R."/>
        </authorList>
    </citation>
    <scope>NUCLEOTIDE SEQUENCE</scope>
    <source>
        <strain evidence="11">DAOM:BR144</strain>
    </source>
</reference>
<dbReference type="GO" id="GO:0005794">
    <property type="term" value="C:Golgi apparatus"/>
    <property type="evidence" value="ECO:0007669"/>
    <property type="project" value="TreeGrafter"/>
</dbReference>
<evidence type="ECO:0000256" key="4">
    <source>
        <dbReference type="ARBA" id="ARBA00022679"/>
    </source>
</evidence>
<dbReference type="InterPro" id="IPR022751">
    <property type="entry name" value="Alpha_mannosyltransferase"/>
</dbReference>
<dbReference type="InParanoid" id="K3WI41"/>
<keyword evidence="3" id="KW-0328">Glycosyltransferase</keyword>
<dbReference type="AlphaFoldDB" id="K3WI41"/>
<keyword evidence="4" id="KW-0808">Transferase</keyword>
<protein>
    <recommendedName>
        <fullName evidence="12">Nucleotide-diphospho-sugar transferase</fullName>
    </recommendedName>
</protein>
<dbReference type="EMBL" id="GL376631">
    <property type="status" value="NOT_ANNOTATED_CDS"/>
    <property type="molecule type" value="Genomic_DNA"/>
</dbReference>